<evidence type="ECO:0000313" key="2">
    <source>
        <dbReference type="Proteomes" id="UP000322144"/>
    </source>
</evidence>
<organism evidence="1 2">
    <name type="scientific">Pseudomonas phage vB_PaeM_PS119XW</name>
    <dbReference type="NCBI Taxonomy" id="2601632"/>
    <lineage>
        <taxon>Viruses</taxon>
        <taxon>Duplodnaviria</taxon>
        <taxon>Heunggongvirae</taxon>
        <taxon>Uroviricota</taxon>
        <taxon>Caudoviricetes</taxon>
        <taxon>Chimalliviridae</taxon>
        <taxon>Pawinskivirus</taxon>
        <taxon>Pawinskivirus PS119XW</taxon>
    </lineage>
</organism>
<dbReference type="KEGG" id="vg:77936744"/>
<proteinExistence type="predicted"/>
<dbReference type="EMBL" id="MN103543">
    <property type="protein sequence ID" value="QEM41730.1"/>
    <property type="molecule type" value="Genomic_DNA"/>
</dbReference>
<protein>
    <submittedName>
        <fullName evidence="1">Uncharacterized protein</fullName>
    </submittedName>
</protein>
<dbReference type="GeneID" id="77936744"/>
<name>A0A5C1K777_9CAUD</name>
<evidence type="ECO:0000313" key="1">
    <source>
        <dbReference type="EMBL" id="QEM41730.1"/>
    </source>
</evidence>
<reference evidence="1 2" key="1">
    <citation type="submission" date="2019-06" db="EMBL/GenBank/DDBJ databases">
        <title>A distant relative of Phikzvirus genus phages from a therapeutic phage collection.</title>
        <authorList>
            <person name="Hejnowicz M.S."/>
            <person name="Dabrowski K."/>
            <person name="Gawor J."/>
            <person name="Weber-Dabrowska B."/>
            <person name="Gromadka R."/>
            <person name="Lobocka M.B."/>
        </authorList>
    </citation>
    <scope>NUCLEOTIDE SEQUENCE [LARGE SCALE GENOMIC DNA]</scope>
</reference>
<dbReference type="Proteomes" id="UP000322144">
    <property type="component" value="Segment"/>
</dbReference>
<keyword evidence="2" id="KW-1185">Reference proteome</keyword>
<dbReference type="RefSeq" id="YP_010660741.1">
    <property type="nucleotide sequence ID" value="NC_070882.1"/>
</dbReference>
<sequence>MPYYQAILPLVEAHQWFKNGDHPMDRTVNGINEGAVVGRHISYGSVQGGMDCPVCNCKMALHGILKVRIDDSPSVVCPGDYIEFIRDDKKRILSYRLHHKKEFESIFEKVIANGAKK</sequence>
<accession>A0A5C1K777</accession>